<protein>
    <submittedName>
        <fullName evidence="1">ATP-binding component of an RTX toxin transporter</fullName>
    </submittedName>
</protein>
<evidence type="ECO:0000313" key="1">
    <source>
        <dbReference type="EMBL" id="KPD02002.1"/>
    </source>
</evidence>
<comment type="caution">
    <text evidence="1">The sequence shown here is derived from an EMBL/GenBank/DDBJ whole genome shotgun (WGS) entry which is preliminary data.</text>
</comment>
<dbReference type="EMBL" id="LGAA01000026">
    <property type="protein sequence ID" value="KPD02002.1"/>
    <property type="molecule type" value="Genomic_DNA"/>
</dbReference>
<dbReference type="Gene3D" id="3.40.50.300">
    <property type="entry name" value="P-loop containing nucleotide triphosphate hydrolases"/>
    <property type="match status" value="1"/>
</dbReference>
<dbReference type="GO" id="GO:0005524">
    <property type="term" value="F:ATP binding"/>
    <property type="evidence" value="ECO:0007669"/>
    <property type="project" value="UniProtKB-KW"/>
</dbReference>
<keyword evidence="2" id="KW-1185">Reference proteome</keyword>
<keyword evidence="1" id="KW-0547">Nucleotide-binding</keyword>
<keyword evidence="1" id="KW-0067">ATP-binding</keyword>
<dbReference type="GO" id="GO:0015421">
    <property type="term" value="F:ABC-type oligopeptide transporter activity"/>
    <property type="evidence" value="ECO:0007669"/>
    <property type="project" value="TreeGrafter"/>
</dbReference>
<dbReference type="InterPro" id="IPR027417">
    <property type="entry name" value="P-loop_NTPase"/>
</dbReference>
<evidence type="ECO:0000313" key="2">
    <source>
        <dbReference type="Proteomes" id="UP000053226"/>
    </source>
</evidence>
<dbReference type="InterPro" id="IPR039421">
    <property type="entry name" value="Type_1_exporter"/>
</dbReference>
<accession>A0A0N0I9A6</accession>
<dbReference type="SUPFAM" id="SSF52540">
    <property type="entry name" value="P-loop containing nucleoside triphosphate hydrolases"/>
    <property type="match status" value="1"/>
</dbReference>
<gene>
    <name evidence="1" type="ORF">M992_2545</name>
</gene>
<name>A0A0N0I9A6_9GAMM</name>
<dbReference type="Proteomes" id="UP000053226">
    <property type="component" value="Unassembled WGS sequence"/>
</dbReference>
<dbReference type="AlphaFoldDB" id="A0A0N0I9A6"/>
<dbReference type="PANTHER" id="PTHR43394">
    <property type="entry name" value="ATP-DEPENDENT PERMEASE MDL1, MITOCHONDRIAL"/>
    <property type="match status" value="1"/>
</dbReference>
<reference evidence="1 2" key="1">
    <citation type="submission" date="2015-07" db="EMBL/GenBank/DDBJ databases">
        <title>ATOL: Assembling a taxonomically balanced genome-scale reconstruction of the evolutionary history of the Enterobacteriaceae.</title>
        <authorList>
            <person name="Plunkett G.III."/>
            <person name="Neeno-Eckwall E.C."/>
            <person name="Glasner J.D."/>
            <person name="Perna N.T."/>
        </authorList>
    </citation>
    <scope>NUCLEOTIDE SEQUENCE [LARGE SCALE GENOMIC DNA]</scope>
    <source>
        <strain evidence="1 2">ATCC 35017</strain>
    </source>
</reference>
<proteinExistence type="predicted"/>
<dbReference type="PANTHER" id="PTHR43394:SF1">
    <property type="entry name" value="ATP-BINDING CASSETTE SUB-FAMILY B MEMBER 10, MITOCHONDRIAL"/>
    <property type="match status" value="1"/>
</dbReference>
<sequence>MTNMAEITTGRTVISIAHRLNTLRYTDRICVIHNGEIVEFDNHHNLLQQQGLYAQLWQQQTR</sequence>
<organism evidence="1 2">
    <name type="scientific">Moellerella wisconsensis ATCC 35017</name>
    <dbReference type="NCBI Taxonomy" id="1354267"/>
    <lineage>
        <taxon>Bacteria</taxon>
        <taxon>Pseudomonadati</taxon>
        <taxon>Pseudomonadota</taxon>
        <taxon>Gammaproteobacteria</taxon>
        <taxon>Enterobacterales</taxon>
        <taxon>Morganellaceae</taxon>
        <taxon>Moellerella</taxon>
    </lineage>
</organism>